<dbReference type="EMBL" id="AGWY01000008">
    <property type="protein sequence ID" value="EKS35668.1"/>
    <property type="molecule type" value="Genomic_DNA"/>
</dbReference>
<dbReference type="Proteomes" id="UP000001095">
    <property type="component" value="Unassembled WGS sequence"/>
</dbReference>
<dbReference type="AlphaFoldDB" id="K8PBE9"/>
<proteinExistence type="predicted"/>
<organism evidence="1 2">
    <name type="scientific">Afipia clevelandensis ATCC 49720</name>
    <dbReference type="NCBI Taxonomy" id="883079"/>
    <lineage>
        <taxon>Bacteria</taxon>
        <taxon>Pseudomonadati</taxon>
        <taxon>Pseudomonadota</taxon>
        <taxon>Alphaproteobacteria</taxon>
        <taxon>Hyphomicrobiales</taxon>
        <taxon>Nitrobacteraceae</taxon>
        <taxon>Afipia</taxon>
    </lineage>
</organism>
<dbReference type="PATRIC" id="fig|883079.3.peg.1909"/>
<name>K8PBE9_9BRAD</name>
<dbReference type="InterPro" id="IPR011042">
    <property type="entry name" value="6-blade_b-propeller_TolB-like"/>
</dbReference>
<keyword evidence="2" id="KW-1185">Reference proteome</keyword>
<sequence length="300" mass="31920">MKALLALLIRDRRIARIDLADGSVRYLTDDTGVAPDGIVVEGETVYWTTMGMPIVDPDIPGEKGRDYSRQNGGVHGLRLDGSPRFDIVPTGGVTTGKQLASDGSGTLYWGDREGCKVSRVKVDGSGLEDIVINRPDDDGTEECVGVAVDAKRGYVYWSQKGPSKGGQGRILRAKLDLPKGETAETRSDIEVLWADLPEPIDLHIEGDRLYWTDRGAPPAGNTLNRAPIPGPGERGARPEILASGFCEAIGLCVNEELGLAWVSALDGKIREVPLPDGPAAGRAERILASFGAPVTGLAAL</sequence>
<dbReference type="SUPFAM" id="SSF101898">
    <property type="entry name" value="NHL repeat"/>
    <property type="match status" value="1"/>
</dbReference>
<dbReference type="RefSeq" id="WP_002712746.1">
    <property type="nucleotide sequence ID" value="NZ_KB375281.1"/>
</dbReference>
<evidence type="ECO:0000313" key="1">
    <source>
        <dbReference type="EMBL" id="EKS35668.1"/>
    </source>
</evidence>
<evidence type="ECO:0000313" key="2">
    <source>
        <dbReference type="Proteomes" id="UP000001095"/>
    </source>
</evidence>
<dbReference type="Gene3D" id="2.120.10.30">
    <property type="entry name" value="TolB, C-terminal domain"/>
    <property type="match status" value="1"/>
</dbReference>
<reference evidence="1 2" key="1">
    <citation type="submission" date="2012-04" db="EMBL/GenBank/DDBJ databases">
        <title>The Genome Sequence of Afipia clevelandensis ATCC 49720.</title>
        <authorList>
            <consortium name="The Broad Institute Genome Sequencing Platform"/>
            <person name="Earl A."/>
            <person name="Ward D."/>
            <person name="Feldgarden M."/>
            <person name="Gevers D."/>
            <person name="Huys G."/>
            <person name="Walker B."/>
            <person name="Young S.K."/>
            <person name="Zeng Q."/>
            <person name="Gargeya S."/>
            <person name="Fitzgerald M."/>
            <person name="Haas B."/>
            <person name="Abouelleil A."/>
            <person name="Alvarado L."/>
            <person name="Arachchi H.M."/>
            <person name="Berlin A."/>
            <person name="Chapman S.B."/>
            <person name="Goldberg J."/>
            <person name="Griggs A."/>
            <person name="Gujja S."/>
            <person name="Hansen M."/>
            <person name="Howarth C."/>
            <person name="Imamovic A."/>
            <person name="Larimer J."/>
            <person name="McCowen C."/>
            <person name="Montmayeur A."/>
            <person name="Murphy C."/>
            <person name="Neiman D."/>
            <person name="Pearson M."/>
            <person name="Priest M."/>
            <person name="Roberts A."/>
            <person name="Saif S."/>
            <person name="Shea T."/>
            <person name="Sisk P."/>
            <person name="Sykes S."/>
            <person name="Wortman J."/>
            <person name="Nusbaum C."/>
            <person name="Birren B."/>
        </authorList>
    </citation>
    <scope>NUCLEOTIDE SEQUENCE [LARGE SCALE GENOMIC DNA]</scope>
    <source>
        <strain evidence="1 2">ATCC 49720</strain>
    </source>
</reference>
<dbReference type="HOGENOM" id="CLU_072072_0_0_5"/>
<dbReference type="OrthoDB" id="111868at2"/>
<protein>
    <submittedName>
        <fullName evidence="1">Uncharacterized protein</fullName>
    </submittedName>
</protein>
<accession>K8PBE9</accession>
<comment type="caution">
    <text evidence="1">The sequence shown here is derived from an EMBL/GenBank/DDBJ whole genome shotgun (WGS) entry which is preliminary data.</text>
</comment>
<gene>
    <name evidence="1" type="ORF">HMPREF9696_01880</name>
</gene>